<sequence length="139" mass="16168">MANHDSDLSDSFIGGKPTMKVPQFTGENFEIWEKKIRMALSEFNLENFIDNPPLPDMTKRTKAKAQKAANLTDGVFNTIVKKENSKNPYELWQMFKSVYASDLILASYKVWAKWEDTQFNDDMCQPGYHSRIEPRLQLR</sequence>
<dbReference type="OrthoDB" id="7691805at2759"/>
<gene>
    <name evidence="1" type="ORF">PTTG_06470</name>
</gene>
<evidence type="ECO:0000313" key="2">
    <source>
        <dbReference type="EnsemblFungi" id="PTTG_06470-t43_1-p1"/>
    </source>
</evidence>
<name>A0A0C4F054_PUCT1</name>
<dbReference type="EMBL" id="ADAS02000054">
    <property type="protein sequence ID" value="OAV93110.1"/>
    <property type="molecule type" value="Genomic_DNA"/>
</dbReference>
<evidence type="ECO:0000313" key="3">
    <source>
        <dbReference type="Proteomes" id="UP000005240"/>
    </source>
</evidence>
<accession>A0A0C4F054</accession>
<dbReference type="AlphaFoldDB" id="A0A0C4F054"/>
<dbReference type="EnsemblFungi" id="PTTG_06470-t43_1">
    <property type="protein sequence ID" value="PTTG_06470-t43_1-p1"/>
    <property type="gene ID" value="PTTG_06470"/>
</dbReference>
<evidence type="ECO:0000313" key="1">
    <source>
        <dbReference type="EMBL" id="OAV93110.1"/>
    </source>
</evidence>
<keyword evidence="3" id="KW-1185">Reference proteome</keyword>
<dbReference type="VEuPathDB" id="FungiDB:PTTG_06470"/>
<dbReference type="Proteomes" id="UP000005240">
    <property type="component" value="Unassembled WGS sequence"/>
</dbReference>
<protein>
    <recommendedName>
        <fullName evidence="4">DUF4219 domain-containing protein</fullName>
    </recommendedName>
</protein>
<reference evidence="1" key="2">
    <citation type="submission" date="2016-05" db="EMBL/GenBank/DDBJ databases">
        <title>Comparative analysis highlights variable genome content of wheat rusts and divergence of the mating loci.</title>
        <authorList>
            <person name="Cuomo C.A."/>
            <person name="Bakkeren G."/>
            <person name="Szabo L."/>
            <person name="Khalil H."/>
            <person name="Joly D."/>
            <person name="Goldberg J."/>
            <person name="Young S."/>
            <person name="Zeng Q."/>
            <person name="Fellers J."/>
        </authorList>
    </citation>
    <scope>NUCLEOTIDE SEQUENCE [LARGE SCALE GENOMIC DNA]</scope>
    <source>
        <strain evidence="1">1-1 BBBD Race 1</strain>
    </source>
</reference>
<reference evidence="2" key="4">
    <citation type="submission" date="2025-05" db="UniProtKB">
        <authorList>
            <consortium name="EnsemblFungi"/>
        </authorList>
    </citation>
    <scope>IDENTIFICATION</scope>
    <source>
        <strain evidence="2">isolate 1-1 / race 1 (BBBD)</strain>
    </source>
</reference>
<proteinExistence type="predicted"/>
<evidence type="ECO:0008006" key="4">
    <source>
        <dbReference type="Google" id="ProtNLM"/>
    </source>
</evidence>
<organism evidence="1">
    <name type="scientific">Puccinia triticina (isolate 1-1 / race 1 (BBBD))</name>
    <name type="common">Brown leaf rust fungus</name>
    <dbReference type="NCBI Taxonomy" id="630390"/>
    <lineage>
        <taxon>Eukaryota</taxon>
        <taxon>Fungi</taxon>
        <taxon>Dikarya</taxon>
        <taxon>Basidiomycota</taxon>
        <taxon>Pucciniomycotina</taxon>
        <taxon>Pucciniomycetes</taxon>
        <taxon>Pucciniales</taxon>
        <taxon>Pucciniaceae</taxon>
        <taxon>Puccinia</taxon>
    </lineage>
</organism>
<reference evidence="1" key="1">
    <citation type="submission" date="2009-11" db="EMBL/GenBank/DDBJ databases">
        <authorList>
            <consortium name="The Broad Institute Genome Sequencing Platform"/>
            <person name="Ward D."/>
            <person name="Feldgarden M."/>
            <person name="Earl A."/>
            <person name="Young S.K."/>
            <person name="Zeng Q."/>
            <person name="Koehrsen M."/>
            <person name="Alvarado L."/>
            <person name="Berlin A."/>
            <person name="Bochicchio J."/>
            <person name="Borenstein D."/>
            <person name="Chapman S.B."/>
            <person name="Chen Z."/>
            <person name="Engels R."/>
            <person name="Freedman E."/>
            <person name="Gellesch M."/>
            <person name="Goldberg J."/>
            <person name="Griggs A."/>
            <person name="Gujja S."/>
            <person name="Heilman E."/>
            <person name="Heiman D."/>
            <person name="Hepburn T."/>
            <person name="Howarth C."/>
            <person name="Jen D."/>
            <person name="Larson L."/>
            <person name="Lewis B."/>
            <person name="Mehta T."/>
            <person name="Park D."/>
            <person name="Pearson M."/>
            <person name="Roberts A."/>
            <person name="Saif S."/>
            <person name="Shea T."/>
            <person name="Shenoy N."/>
            <person name="Sisk P."/>
            <person name="Stolte C."/>
            <person name="Sykes S."/>
            <person name="Thomson T."/>
            <person name="Walk T."/>
            <person name="White J."/>
            <person name="Yandava C."/>
            <person name="Izard J."/>
            <person name="Baranova O.V."/>
            <person name="Blanton J.M."/>
            <person name="Tanner A.C."/>
            <person name="Dewhirst F.E."/>
            <person name="Haas B."/>
            <person name="Nusbaum C."/>
            <person name="Birren B."/>
        </authorList>
    </citation>
    <scope>NUCLEOTIDE SEQUENCE [LARGE SCALE GENOMIC DNA]</scope>
    <source>
        <strain evidence="1">1-1 BBBD Race 1</strain>
    </source>
</reference>
<reference evidence="2 3" key="3">
    <citation type="journal article" date="2017" name="G3 (Bethesda)">
        <title>Comparative analysis highlights variable genome content of wheat rusts and divergence of the mating loci.</title>
        <authorList>
            <person name="Cuomo C.A."/>
            <person name="Bakkeren G."/>
            <person name="Khalil H.B."/>
            <person name="Panwar V."/>
            <person name="Joly D."/>
            <person name="Linning R."/>
            <person name="Sakthikumar S."/>
            <person name="Song X."/>
            <person name="Adiconis X."/>
            <person name="Fan L."/>
            <person name="Goldberg J.M."/>
            <person name="Levin J.Z."/>
            <person name="Young S."/>
            <person name="Zeng Q."/>
            <person name="Anikster Y."/>
            <person name="Bruce M."/>
            <person name="Wang M."/>
            <person name="Yin C."/>
            <person name="McCallum B."/>
            <person name="Szabo L.J."/>
            <person name="Hulbert S."/>
            <person name="Chen X."/>
            <person name="Fellers J.P."/>
        </authorList>
    </citation>
    <scope>NUCLEOTIDE SEQUENCE</scope>
    <source>
        <strain evidence="3">Isolate 1-1 / race 1 (BBBD)</strain>
        <strain evidence="2">isolate 1-1 / race 1 (BBBD)</strain>
    </source>
</reference>